<dbReference type="Gene3D" id="3.40.50.880">
    <property type="match status" value="1"/>
</dbReference>
<comment type="caution">
    <text evidence="3">The sequence shown here is derived from an EMBL/GenBank/DDBJ whole genome shotgun (WGS) entry which is preliminary data.</text>
</comment>
<sequence length="715" mass="77330">MSAPADRWSRRGVIQALSLAGLGVAGAADAAPGAVARVPTFDPRRWWEGDYRIVQTNLREVDAREDPRTIARAVRAFGGNTIVSNIGGIVAFYPTVLRYQRRNPYLRGDFVRAMIDAARAEGLAYVGRFDLSKAMKPAYDANPGWFMRNRDGTPRTFAGTYQACPNGGWARDYGLQLLSEGLTRYRPDGLFFNMTGYPRTDYANVDHGICVCENCASAFRAMYGRALPAREGFADPAWPDYLDFQARTSEDLRQRIVAHVARLAPGIPIAQHDSVEQVGRGEVQRRVDRAAPEWAHQSGEQCRAALARAPGTPWSSTSTAHVDYPWRQVTESAAYHANRLAQAMGAGAKLDLYLMGTLADQDDPGYLPPVSALFHWRAAHAAHYAGMAADARVGLYQSGATARRAGMTPHAARQTSEFRGLYSALVDARVPFRLISDARVADGGDDLAGYDVILCPNVMLLSDAEARALDGFVARGGTLIATGLLGGYDERGRARATVPLAAFPLARYAAPRAAEGWTLDPKLGTIRVAGRVPLDGDYVGGTSRPGAAALMRFAPDQRYGPPEFSYAVPGDPARRDPGVAALAHGRGEAIHVPWWIGWHYHRDGLAAHRELIAALVARGQPAPRYVLAGDGPVELMTLARDDGAALITVVNYAGQRDTRYVDPPALHGLRLGVRGTPRGARALVAGQAITGERRGGFSWFALPPVRAFEAVLLTA</sequence>
<dbReference type="Pfam" id="PF08532">
    <property type="entry name" value="Glyco_hydro_42M"/>
    <property type="match status" value="1"/>
</dbReference>
<evidence type="ECO:0000313" key="3">
    <source>
        <dbReference type="EMBL" id="MBW6530305.1"/>
    </source>
</evidence>
<dbReference type="RefSeq" id="WP_219747681.1">
    <property type="nucleotide sequence ID" value="NZ_JAHXZN010000001.1"/>
</dbReference>
<feature type="chain" id="PRO_5046700890" evidence="1">
    <location>
        <begin position="31"/>
        <end position="715"/>
    </location>
</feature>
<dbReference type="InterPro" id="IPR013738">
    <property type="entry name" value="Beta_galactosidase_Trimer"/>
</dbReference>
<dbReference type="SUPFAM" id="SSF51445">
    <property type="entry name" value="(Trans)glycosidases"/>
    <property type="match status" value="1"/>
</dbReference>
<feature type="signal peptide" evidence="1">
    <location>
        <begin position="1"/>
        <end position="30"/>
    </location>
</feature>
<proteinExistence type="predicted"/>
<dbReference type="InterPro" id="IPR028212">
    <property type="entry name" value="GHL6"/>
</dbReference>
<evidence type="ECO:0000256" key="1">
    <source>
        <dbReference type="SAM" id="SignalP"/>
    </source>
</evidence>
<keyword evidence="1" id="KW-0732">Signal</keyword>
<gene>
    <name evidence="3" type="ORF">KZ820_06105</name>
</gene>
<dbReference type="InterPro" id="IPR029062">
    <property type="entry name" value="Class_I_gatase-like"/>
</dbReference>
<name>A0ABS7BL44_9SPHN</name>
<evidence type="ECO:0000313" key="4">
    <source>
        <dbReference type="Proteomes" id="UP000759103"/>
    </source>
</evidence>
<feature type="domain" description="Beta-galactosidase trimerisation" evidence="2">
    <location>
        <begin position="410"/>
        <end position="495"/>
    </location>
</feature>
<dbReference type="EMBL" id="JAHXZN010000001">
    <property type="protein sequence ID" value="MBW6530305.1"/>
    <property type="molecule type" value="Genomic_DNA"/>
</dbReference>
<dbReference type="Pfam" id="PF14871">
    <property type="entry name" value="GHL6"/>
    <property type="match status" value="1"/>
</dbReference>
<reference evidence="3 4" key="1">
    <citation type="submission" date="2021-07" db="EMBL/GenBank/DDBJ databases">
        <title>Sphingomonas sp.</title>
        <authorList>
            <person name="Feng G."/>
            <person name="Li J."/>
            <person name="Pan M."/>
        </authorList>
    </citation>
    <scope>NUCLEOTIDE SEQUENCE [LARGE SCALE GENOMIC DNA]</scope>
    <source>
        <strain evidence="3 4">RRHST34</strain>
    </source>
</reference>
<organism evidence="3 4">
    <name type="scientific">Sphingomonas citri</name>
    <dbReference type="NCBI Taxonomy" id="2862499"/>
    <lineage>
        <taxon>Bacteria</taxon>
        <taxon>Pseudomonadati</taxon>
        <taxon>Pseudomonadota</taxon>
        <taxon>Alphaproteobacteria</taxon>
        <taxon>Sphingomonadales</taxon>
        <taxon>Sphingomonadaceae</taxon>
        <taxon>Sphingomonas</taxon>
    </lineage>
</organism>
<dbReference type="InterPro" id="IPR017853">
    <property type="entry name" value="GH"/>
</dbReference>
<keyword evidence="4" id="KW-1185">Reference proteome</keyword>
<dbReference type="SUPFAM" id="SSF52317">
    <property type="entry name" value="Class I glutamine amidotransferase-like"/>
    <property type="match status" value="1"/>
</dbReference>
<evidence type="ECO:0000259" key="2">
    <source>
        <dbReference type="Pfam" id="PF08532"/>
    </source>
</evidence>
<accession>A0ABS7BL44</accession>
<dbReference type="Gene3D" id="3.20.20.80">
    <property type="entry name" value="Glycosidases"/>
    <property type="match status" value="1"/>
</dbReference>
<dbReference type="PROSITE" id="PS51318">
    <property type="entry name" value="TAT"/>
    <property type="match status" value="1"/>
</dbReference>
<dbReference type="InterPro" id="IPR006311">
    <property type="entry name" value="TAT_signal"/>
</dbReference>
<protein>
    <submittedName>
        <fullName evidence="3">Beta-galactosidase trimerization domain-containing protein</fullName>
    </submittedName>
</protein>
<dbReference type="CDD" id="cd03143">
    <property type="entry name" value="A4_beta-galactosidase_middle_domain"/>
    <property type="match status" value="1"/>
</dbReference>
<dbReference type="Proteomes" id="UP000759103">
    <property type="component" value="Unassembled WGS sequence"/>
</dbReference>